<accession>A0A0N4VNT3</accession>
<reference evidence="4 5" key="2">
    <citation type="submission" date="2018-10" db="EMBL/GenBank/DDBJ databases">
        <authorList>
            <consortium name="Pathogen Informatics"/>
        </authorList>
    </citation>
    <scope>NUCLEOTIDE SEQUENCE [LARGE SCALE GENOMIC DNA]</scope>
</reference>
<feature type="compositionally biased region" description="Basic and acidic residues" evidence="2">
    <location>
        <begin position="41"/>
        <end position="64"/>
    </location>
</feature>
<dbReference type="EMBL" id="UXUI01012777">
    <property type="protein sequence ID" value="VDD97077.1"/>
    <property type="molecule type" value="Genomic_DNA"/>
</dbReference>
<dbReference type="Pfam" id="PF13921">
    <property type="entry name" value="Myb_DNA-bind_6"/>
    <property type="match status" value="1"/>
</dbReference>
<dbReference type="CDD" id="cd00167">
    <property type="entry name" value="SANT"/>
    <property type="match status" value="1"/>
</dbReference>
<evidence type="ECO:0000313" key="6">
    <source>
        <dbReference type="WBParaSite" id="EVEC_0001265601-mRNA-1"/>
    </source>
</evidence>
<evidence type="ECO:0000259" key="3">
    <source>
        <dbReference type="PROSITE" id="PS50090"/>
    </source>
</evidence>
<proteinExistence type="predicted"/>
<dbReference type="InterPro" id="IPR009057">
    <property type="entry name" value="Homeodomain-like_sf"/>
</dbReference>
<dbReference type="OrthoDB" id="2143914at2759"/>
<dbReference type="Proteomes" id="UP000274131">
    <property type="component" value="Unassembled WGS sequence"/>
</dbReference>
<dbReference type="AlphaFoldDB" id="A0A0N4VNT3"/>
<dbReference type="InterPro" id="IPR001005">
    <property type="entry name" value="SANT/Myb"/>
</dbReference>
<evidence type="ECO:0000313" key="5">
    <source>
        <dbReference type="Proteomes" id="UP000274131"/>
    </source>
</evidence>
<dbReference type="PROSITE" id="PS50090">
    <property type="entry name" value="MYB_LIKE"/>
    <property type="match status" value="1"/>
</dbReference>
<dbReference type="SMART" id="SM00717">
    <property type="entry name" value="SANT"/>
    <property type="match status" value="2"/>
</dbReference>
<name>A0A0N4VNT3_ENTVE</name>
<evidence type="ECO:0000256" key="2">
    <source>
        <dbReference type="SAM" id="MobiDB-lite"/>
    </source>
</evidence>
<dbReference type="WBParaSite" id="EVEC_0001265601-mRNA-1">
    <property type="protein sequence ID" value="EVEC_0001265601-mRNA-1"/>
    <property type="gene ID" value="EVEC_0001265601"/>
</dbReference>
<keyword evidence="5" id="KW-1185">Reference proteome</keyword>
<dbReference type="SUPFAM" id="SSF46689">
    <property type="entry name" value="Homeodomain-like"/>
    <property type="match status" value="1"/>
</dbReference>
<feature type="region of interest" description="Disordered" evidence="2">
    <location>
        <begin position="1"/>
        <end position="64"/>
    </location>
</feature>
<comment type="subcellular location">
    <subcellularLocation>
        <location evidence="1">Nucleus</location>
    </subcellularLocation>
</comment>
<sequence>METVLNLVSRGALRTQNPEHCSRPAMMENLGDNALPNQEARNSDNRAADEKENKSKEMLTHDNNRWTAEEDKILKELCEQVEEIKWSKVRKTFCERTRGDRSVDALKTRWRILKPIEGQKRERNTAGNEWTAEEDNTLRRLCTGFSGKIPWKIAVKNQFEEVTGKTRTVQALRARWGQMKDKLLKETRTTEEPTNISPNNEEIKNHLQEILKEIERAQTGLPNSHLDSCNSQQCEEQTGTRDLAVPERMKAHFESVMRHSTYHIDRRPLKRPRQEVSEEMKQIGSYLIKKAMEEKPENRNELRYLDSAVYAAASAIVSEIQQQKRDSITTMRGEEWYKEECCDLKRIRIIREYLTSEIERRRSRRWSEKDDFLKMRKIREYIGRRCRTKALIKTESRLEMQQQLLEKRINL</sequence>
<protein>
    <submittedName>
        <fullName evidence="6">Myb-like domain-containing protein</fullName>
    </submittedName>
</protein>
<dbReference type="Gene3D" id="1.10.10.60">
    <property type="entry name" value="Homeodomain-like"/>
    <property type="match status" value="2"/>
</dbReference>
<reference evidence="6" key="1">
    <citation type="submission" date="2017-02" db="UniProtKB">
        <authorList>
            <consortium name="WormBaseParasite"/>
        </authorList>
    </citation>
    <scope>IDENTIFICATION</scope>
</reference>
<feature type="domain" description="Myb-like" evidence="3">
    <location>
        <begin position="64"/>
        <end position="114"/>
    </location>
</feature>
<organism evidence="6">
    <name type="scientific">Enterobius vermicularis</name>
    <name type="common">Human pinworm</name>
    <dbReference type="NCBI Taxonomy" id="51028"/>
    <lineage>
        <taxon>Eukaryota</taxon>
        <taxon>Metazoa</taxon>
        <taxon>Ecdysozoa</taxon>
        <taxon>Nematoda</taxon>
        <taxon>Chromadorea</taxon>
        <taxon>Rhabditida</taxon>
        <taxon>Spirurina</taxon>
        <taxon>Oxyuridomorpha</taxon>
        <taxon>Oxyuroidea</taxon>
        <taxon>Oxyuridae</taxon>
        <taxon>Enterobius</taxon>
    </lineage>
</organism>
<evidence type="ECO:0000256" key="1">
    <source>
        <dbReference type="ARBA" id="ARBA00004123"/>
    </source>
</evidence>
<evidence type="ECO:0000313" key="4">
    <source>
        <dbReference type="EMBL" id="VDD97077.1"/>
    </source>
</evidence>
<dbReference type="GO" id="GO:0005634">
    <property type="term" value="C:nucleus"/>
    <property type="evidence" value="ECO:0007669"/>
    <property type="project" value="UniProtKB-SubCell"/>
</dbReference>
<gene>
    <name evidence="4" type="ORF">EVEC_LOCUS11828</name>
</gene>